<proteinExistence type="predicted"/>
<organism evidence="1">
    <name type="scientific">uncultured Chthoniobacterales bacterium</name>
    <dbReference type="NCBI Taxonomy" id="1836801"/>
    <lineage>
        <taxon>Bacteria</taxon>
        <taxon>Pseudomonadati</taxon>
        <taxon>Verrucomicrobiota</taxon>
        <taxon>Spartobacteria</taxon>
        <taxon>Chthoniobacterales</taxon>
        <taxon>environmental samples</taxon>
    </lineage>
</organism>
<evidence type="ECO:0000313" key="1">
    <source>
        <dbReference type="EMBL" id="CAA9219865.1"/>
    </source>
</evidence>
<feature type="non-terminal residue" evidence="1">
    <location>
        <position position="38"/>
    </location>
</feature>
<protein>
    <submittedName>
        <fullName evidence="1">Uncharacterized protein</fullName>
    </submittedName>
</protein>
<dbReference type="AlphaFoldDB" id="A0A6J4HCX2"/>
<name>A0A6J4HCX2_9BACT</name>
<accession>A0A6J4HCX2</accession>
<reference evidence="1" key="1">
    <citation type="submission" date="2020-02" db="EMBL/GenBank/DDBJ databases">
        <authorList>
            <person name="Meier V. D."/>
        </authorList>
    </citation>
    <scope>NUCLEOTIDE SEQUENCE</scope>
    <source>
        <strain evidence="1">AVDCRST_MAG42</strain>
    </source>
</reference>
<sequence>GSLLVRLIWLACDSHSAGAFRTRSASEAAHACQNRGAL</sequence>
<gene>
    <name evidence="1" type="ORF">AVDCRST_MAG42-512</name>
</gene>
<dbReference type="EMBL" id="CADCTA010000036">
    <property type="protein sequence ID" value="CAA9219865.1"/>
    <property type="molecule type" value="Genomic_DNA"/>
</dbReference>
<feature type="non-terminal residue" evidence="1">
    <location>
        <position position="1"/>
    </location>
</feature>